<dbReference type="EMBL" id="VSSQ01141661">
    <property type="protein sequence ID" value="MPN62947.1"/>
    <property type="molecule type" value="Genomic_DNA"/>
</dbReference>
<comment type="caution">
    <text evidence="1">The sequence shown here is derived from an EMBL/GenBank/DDBJ whole genome shotgun (WGS) entry which is preliminary data.</text>
</comment>
<gene>
    <name evidence="1" type="ORF">SDC9_210700</name>
</gene>
<dbReference type="AlphaFoldDB" id="A0A645JHX4"/>
<evidence type="ECO:0000313" key="1">
    <source>
        <dbReference type="EMBL" id="MPN62947.1"/>
    </source>
</evidence>
<name>A0A645JHX4_9ZZZZ</name>
<proteinExistence type="predicted"/>
<reference evidence="1" key="1">
    <citation type="submission" date="2019-08" db="EMBL/GenBank/DDBJ databases">
        <authorList>
            <person name="Kucharzyk K."/>
            <person name="Murdoch R.W."/>
            <person name="Higgins S."/>
            <person name="Loffler F."/>
        </authorList>
    </citation>
    <scope>NUCLEOTIDE SEQUENCE</scope>
</reference>
<accession>A0A645JHX4</accession>
<organism evidence="1">
    <name type="scientific">bioreactor metagenome</name>
    <dbReference type="NCBI Taxonomy" id="1076179"/>
    <lineage>
        <taxon>unclassified sequences</taxon>
        <taxon>metagenomes</taxon>
        <taxon>ecological metagenomes</taxon>
    </lineage>
</organism>
<protein>
    <submittedName>
        <fullName evidence="1">Uncharacterized protein</fullName>
    </submittedName>
</protein>
<sequence length="94" mass="9831">MDFLHLAGAIRDDPVTADQACSRVAGVADGDVIGEDVVVFFHAGLGRNELSDGFHFDSIRLGGAHAKHSPLVGCGRREGGADRVVQVCSNKSAK</sequence>